<feature type="compositionally biased region" description="Polar residues" evidence="1">
    <location>
        <begin position="504"/>
        <end position="516"/>
    </location>
</feature>
<dbReference type="Proteomes" id="UP000722485">
    <property type="component" value="Unassembled WGS sequence"/>
</dbReference>
<accession>A0A9P5HK48</accession>
<feature type="compositionally biased region" description="Pro residues" evidence="1">
    <location>
        <begin position="163"/>
        <end position="172"/>
    </location>
</feature>
<keyword evidence="3" id="KW-1185">Reference proteome</keyword>
<protein>
    <recommendedName>
        <fullName evidence="4">Integral membrane protein</fullName>
    </recommendedName>
</protein>
<comment type="caution">
    <text evidence="2">The sequence shown here is derived from an EMBL/GenBank/DDBJ whole genome shotgun (WGS) entry which is preliminary data.</text>
</comment>
<reference evidence="2" key="1">
    <citation type="submission" date="2020-03" db="EMBL/GenBank/DDBJ databases">
        <title>Draft Genome Sequence of Cylindrodendrum hubeiense.</title>
        <authorList>
            <person name="Buettner E."/>
            <person name="Kellner H."/>
        </authorList>
    </citation>
    <scope>NUCLEOTIDE SEQUENCE</scope>
    <source>
        <strain evidence="2">IHI 201604</strain>
    </source>
</reference>
<organism evidence="2 3">
    <name type="scientific">Cylindrodendrum hubeiense</name>
    <dbReference type="NCBI Taxonomy" id="595255"/>
    <lineage>
        <taxon>Eukaryota</taxon>
        <taxon>Fungi</taxon>
        <taxon>Dikarya</taxon>
        <taxon>Ascomycota</taxon>
        <taxon>Pezizomycotina</taxon>
        <taxon>Sordariomycetes</taxon>
        <taxon>Hypocreomycetidae</taxon>
        <taxon>Hypocreales</taxon>
        <taxon>Nectriaceae</taxon>
        <taxon>Cylindrodendrum</taxon>
    </lineage>
</organism>
<dbReference type="EMBL" id="JAANBB010000021">
    <property type="protein sequence ID" value="KAF7555377.1"/>
    <property type="molecule type" value="Genomic_DNA"/>
</dbReference>
<feature type="compositionally biased region" description="Low complexity" evidence="1">
    <location>
        <begin position="173"/>
        <end position="196"/>
    </location>
</feature>
<dbReference type="OrthoDB" id="5324692at2759"/>
<feature type="region of interest" description="Disordered" evidence="1">
    <location>
        <begin position="503"/>
        <end position="523"/>
    </location>
</feature>
<dbReference type="AlphaFoldDB" id="A0A9P5HK48"/>
<evidence type="ECO:0000313" key="2">
    <source>
        <dbReference type="EMBL" id="KAF7555377.1"/>
    </source>
</evidence>
<gene>
    <name evidence="2" type="ORF">G7Z17_g2219</name>
</gene>
<feature type="compositionally biased region" description="Low complexity" evidence="1">
    <location>
        <begin position="147"/>
        <end position="162"/>
    </location>
</feature>
<sequence>MNFLKKAKTQVKGAVQDAQGMYGQYKQQQQQQQPGYQQPQQGSHPQAPQGGYQTTQGYQQPHQAPPPTQGYQQPPQGYQQSQPGYAPQAGHHQPTQGHQQPTHQGPQSPQQGYPPSQGYQQPPQGYQQPNNNHGQPAYSPGGYQNAQHGGHPQQQGVGYQQTPTPPAPPPQHTPQHAPQQSYQPHSSQSPTHHTAPALPPPLPNQPYNMNSLYQALPDATHQPHAPSASPYSQPPAHQHQSPPANEVPPPVNHASRPDLPSGVSSPPQQPPLAPQPPATNVVRGGEVSQHPNSGSLAPSHASPPPVSLTAAAQICPGREFVSVDLIPFYVFQPHVLAQVQPALDADNFGMCSACFLAHVAPYPNIASNFQLRKIAEKGPDAPPFSFDRIYCDFTYPTARQIFYQQCVPRGTVMPLLQYTKFTVDLPACEGAVIDQPAEYYESNRGDGFACCKTCYESFIRSTAFERDMVVQRPGEGWYCDIGARGYLFRMLIAELEGQRPDFNRFSSKSKQRNSLPPCSGKGNRIVPENSSGPHFSFQAPGDKSGIICPACYWDKILGTSMEPFFNAYTQIEEQDYASLACDIAGLPETFAMEAAIRAGDDEAWRRCVSGRSTLPKCVSIEGVEETTLQGQDESSRWYCFTEHPSIEVCPLCYCATVEILGAGPLFSPITRPLRPGVVRMCYLAETKTPGADLGDAVNFEDTLVWRGGILRAWLHQGYHCRGNFDGLKYAAKEIASWPPPCNSGVRPWKPINGRKWYGNKFYALGDDHQTGIRICEECFTHYVKDTPLESYVGEDLTEQVYESLPDGCVCNAQTRRARDELSSACQKGDFMQFSRYWAARKDCRARFEAMDARCQQQADRQQVALNALNMQNQMASIKLMQGLTANTNATIMGIGGSVAEAASPDYGQRYGNAAVGHGYLTAAGANAAQARIDAAAKMSQGISVADFRSTGDTWQDTQQLLALAKALKAEWDAIR</sequence>
<name>A0A9P5HK48_9HYPO</name>
<feature type="compositionally biased region" description="Low complexity" evidence="1">
    <location>
        <begin position="69"/>
        <end position="136"/>
    </location>
</feature>
<evidence type="ECO:0000313" key="3">
    <source>
        <dbReference type="Proteomes" id="UP000722485"/>
    </source>
</evidence>
<feature type="compositionally biased region" description="Low complexity" evidence="1">
    <location>
        <begin position="222"/>
        <end position="244"/>
    </location>
</feature>
<evidence type="ECO:0008006" key="4">
    <source>
        <dbReference type="Google" id="ProtNLM"/>
    </source>
</evidence>
<feature type="compositionally biased region" description="Pro residues" evidence="1">
    <location>
        <begin position="267"/>
        <end position="277"/>
    </location>
</feature>
<feature type="region of interest" description="Disordered" evidence="1">
    <location>
        <begin position="22"/>
        <end position="304"/>
    </location>
</feature>
<evidence type="ECO:0000256" key="1">
    <source>
        <dbReference type="SAM" id="MobiDB-lite"/>
    </source>
</evidence>
<proteinExistence type="predicted"/>
<feature type="compositionally biased region" description="Low complexity" evidence="1">
    <location>
        <begin position="22"/>
        <end position="62"/>
    </location>
</feature>